<dbReference type="SMART" id="SM00220">
    <property type="entry name" value="S_TKc"/>
    <property type="match status" value="1"/>
</dbReference>
<dbReference type="PROSITE" id="PS00107">
    <property type="entry name" value="PROTEIN_KINASE_ATP"/>
    <property type="match status" value="1"/>
</dbReference>
<evidence type="ECO:0000256" key="3">
    <source>
        <dbReference type="ARBA" id="ARBA00022679"/>
    </source>
</evidence>
<keyword evidence="3" id="KW-0808">Transferase</keyword>
<keyword evidence="12" id="KW-1185">Reference proteome</keyword>
<keyword evidence="5" id="KW-0418">Kinase</keyword>
<dbReference type="GO" id="GO:0061630">
    <property type="term" value="F:ubiquitin protein ligase activity"/>
    <property type="evidence" value="ECO:0007669"/>
    <property type="project" value="UniProtKB-EC"/>
</dbReference>
<evidence type="ECO:0000256" key="8">
    <source>
        <dbReference type="PROSITE-ProRule" id="PRU10141"/>
    </source>
</evidence>
<evidence type="ECO:0000256" key="7">
    <source>
        <dbReference type="ARBA" id="ARBA00022840"/>
    </source>
</evidence>
<protein>
    <recommendedName>
        <fullName evidence="2">RING-type E3 ubiquitin transferase</fullName>
        <ecNumber evidence="2">2.3.2.27</ecNumber>
    </recommendedName>
</protein>
<dbReference type="InterPro" id="IPR051348">
    <property type="entry name" value="U-box_ubiquitin_ligases"/>
</dbReference>
<evidence type="ECO:0000259" key="10">
    <source>
        <dbReference type="PROSITE" id="PS50011"/>
    </source>
</evidence>
<dbReference type="FunFam" id="3.30.200.20:FF:000162">
    <property type="entry name" value="Adenine nucleotide alpha hydrolase-like domain kinase"/>
    <property type="match status" value="1"/>
</dbReference>
<dbReference type="EC" id="2.3.2.27" evidence="2"/>
<dbReference type="PROSITE" id="PS00108">
    <property type="entry name" value="PROTEIN_KINASE_ST"/>
    <property type="match status" value="1"/>
</dbReference>
<organism evidence="11 12">
    <name type="scientific">Canna indica</name>
    <name type="common">Indian-shot</name>
    <dbReference type="NCBI Taxonomy" id="4628"/>
    <lineage>
        <taxon>Eukaryota</taxon>
        <taxon>Viridiplantae</taxon>
        <taxon>Streptophyta</taxon>
        <taxon>Embryophyta</taxon>
        <taxon>Tracheophyta</taxon>
        <taxon>Spermatophyta</taxon>
        <taxon>Magnoliopsida</taxon>
        <taxon>Liliopsida</taxon>
        <taxon>Zingiberales</taxon>
        <taxon>Cannaceae</taxon>
        <taxon>Canna</taxon>
    </lineage>
</organism>
<dbReference type="CDD" id="cd01989">
    <property type="entry name" value="USP_STK_Ubox_N"/>
    <property type="match status" value="1"/>
</dbReference>
<feature type="coiled-coil region" evidence="9">
    <location>
        <begin position="418"/>
        <end position="515"/>
    </location>
</feature>
<evidence type="ECO:0000256" key="6">
    <source>
        <dbReference type="ARBA" id="ARBA00022786"/>
    </source>
</evidence>
<dbReference type="Gene3D" id="1.10.510.10">
    <property type="entry name" value="Transferase(Phosphotransferase) domain 1"/>
    <property type="match status" value="1"/>
</dbReference>
<evidence type="ECO:0000313" key="12">
    <source>
        <dbReference type="Proteomes" id="UP001327560"/>
    </source>
</evidence>
<dbReference type="Proteomes" id="UP001327560">
    <property type="component" value="Chromosome 8"/>
</dbReference>
<accession>A0AAQ3KZ99</accession>
<dbReference type="SUPFAM" id="SSF56112">
    <property type="entry name" value="Protein kinase-like (PK-like)"/>
    <property type="match status" value="1"/>
</dbReference>
<reference evidence="11 12" key="1">
    <citation type="submission" date="2023-10" db="EMBL/GenBank/DDBJ databases">
        <title>Chromosome-scale genome assembly provides insights into flower coloration mechanisms of Canna indica.</title>
        <authorList>
            <person name="Li C."/>
        </authorList>
    </citation>
    <scope>NUCLEOTIDE SEQUENCE [LARGE SCALE GENOMIC DNA]</scope>
    <source>
        <tissue evidence="11">Flower</tissue>
    </source>
</reference>
<dbReference type="AlphaFoldDB" id="A0AAQ3KZ99"/>
<dbReference type="GO" id="GO:0004672">
    <property type="term" value="F:protein kinase activity"/>
    <property type="evidence" value="ECO:0007669"/>
    <property type="project" value="InterPro"/>
</dbReference>
<evidence type="ECO:0000256" key="4">
    <source>
        <dbReference type="ARBA" id="ARBA00022741"/>
    </source>
</evidence>
<gene>
    <name evidence="11" type="ORF">Cni_G26141</name>
</gene>
<name>A0AAQ3KZ99_9LILI</name>
<evidence type="ECO:0000256" key="9">
    <source>
        <dbReference type="SAM" id="Coils"/>
    </source>
</evidence>
<comment type="catalytic activity">
    <reaction evidence="1">
        <text>S-ubiquitinyl-[E2 ubiquitin-conjugating enzyme]-L-cysteine + [acceptor protein]-L-lysine = [E2 ubiquitin-conjugating enzyme]-L-cysteine + N(6)-ubiquitinyl-[acceptor protein]-L-lysine.</text>
        <dbReference type="EC" id="2.3.2.27"/>
    </reaction>
</comment>
<feature type="domain" description="Protein kinase" evidence="10">
    <location>
        <begin position="539"/>
        <end position="803"/>
    </location>
</feature>
<keyword evidence="4 8" id="KW-0547">Nucleotide-binding</keyword>
<dbReference type="PANTHER" id="PTHR45647:SF153">
    <property type="entry name" value="PROTEIN KINASE DOMAIN-CONTAINING PROTEIN"/>
    <property type="match status" value="1"/>
</dbReference>
<keyword evidence="9" id="KW-0175">Coiled coil</keyword>
<feature type="binding site" evidence="8">
    <location>
        <position position="566"/>
    </location>
    <ligand>
        <name>ATP</name>
        <dbReference type="ChEBI" id="CHEBI:30616"/>
    </ligand>
</feature>
<proteinExistence type="predicted"/>
<evidence type="ECO:0000256" key="1">
    <source>
        <dbReference type="ARBA" id="ARBA00000900"/>
    </source>
</evidence>
<evidence type="ECO:0000313" key="11">
    <source>
        <dbReference type="EMBL" id="WOL17350.1"/>
    </source>
</evidence>
<dbReference type="InterPro" id="IPR011009">
    <property type="entry name" value="Kinase-like_dom_sf"/>
</dbReference>
<dbReference type="InterPro" id="IPR000719">
    <property type="entry name" value="Prot_kinase_dom"/>
</dbReference>
<evidence type="ECO:0000256" key="2">
    <source>
        <dbReference type="ARBA" id="ARBA00012483"/>
    </source>
</evidence>
<dbReference type="Pfam" id="PF00069">
    <property type="entry name" value="Pkinase"/>
    <property type="match status" value="1"/>
</dbReference>
<keyword evidence="6" id="KW-0833">Ubl conjugation pathway</keyword>
<sequence length="817" mass="92115">MALVSSSVPTFLQMNRRRSLASPTSLHASGSSRSAVKEVDEEISPTITKNEQDDKVYVALAKEFKTGQENLIWVLRNTPRTKKIIILHVHVSSPIIPIMGAWFPANQLKPEEVKAYRQKEQDSMEKAVNAYLDGCLSVKEVQADKLVIEADDIGQGLLQLISKYRITNLVMGAAADKFYTKKMNEPKSRKALMLQQHADSSCKIWFVCNGNLICTREAGPYGSRTLEAPKYTPPRESEKNLKFSPQMHGQYFNFHSETCEESFKCRSLSVTSDSHEEAMLPGLVQDNPGYTSVPESKEGIVIDLWNRLSKSSRSSERSMRSVHDEVLSNKSSLRILKDEEMEGRSFILPLVRESKFKEDAGLNDELYKDLKHAVIEANNLSGEAYEQSQRRHKAERDLHEAATEAKPTEDLFFETKQRKEIEARVSQQNREIEKLRQQRDEMFEDLQKEHEKRVTVELQLADSKHTTKGGENKLSDAYYLLNSLKHENEELRRELDEAVQEAKQLRRKIEEKAATASTHGTEHFSEFSYSELEQATNKFDSALKIGEGGYGSVYKGVLHQKTVAIKMLNSQGIQGEKEFHKEVKVLSRLRHPNLVHLVGVCPQAWALVYDYLPNGSLEDRLTCKDDTPPLPWQVRVRIATEICSALRFLHSNQHFTVVHGDLKPANILLDANFASKLGDFGISRLVQSSNNSTALYRCTHAMGTFVYMDPEFLASGDLTPCSDVYSLGIIILRLLTGRSPFGINRAVQDAVARGCLKEMVDASAGDWPYAQAEQLAQLGLKCCEITRKSRPNAREALRVLETLTKAVSKGLPPLPSK</sequence>
<dbReference type="GO" id="GO:0005524">
    <property type="term" value="F:ATP binding"/>
    <property type="evidence" value="ECO:0007669"/>
    <property type="project" value="UniProtKB-UniRule"/>
</dbReference>
<dbReference type="EMBL" id="CP136897">
    <property type="protein sequence ID" value="WOL17350.1"/>
    <property type="molecule type" value="Genomic_DNA"/>
</dbReference>
<dbReference type="PROSITE" id="PS50011">
    <property type="entry name" value="PROTEIN_KINASE_DOM"/>
    <property type="match status" value="1"/>
</dbReference>
<dbReference type="InterPro" id="IPR008271">
    <property type="entry name" value="Ser/Thr_kinase_AS"/>
</dbReference>
<dbReference type="PANTHER" id="PTHR45647">
    <property type="entry name" value="OS02G0152300 PROTEIN"/>
    <property type="match status" value="1"/>
</dbReference>
<keyword evidence="7 8" id="KW-0067">ATP-binding</keyword>
<evidence type="ECO:0000256" key="5">
    <source>
        <dbReference type="ARBA" id="ARBA00022777"/>
    </source>
</evidence>
<dbReference type="Gene3D" id="3.30.200.20">
    <property type="entry name" value="Phosphorylase Kinase, domain 1"/>
    <property type="match status" value="1"/>
</dbReference>
<dbReference type="InterPro" id="IPR017441">
    <property type="entry name" value="Protein_kinase_ATP_BS"/>
</dbReference>